<name>A0ABS1TTV6_9BACI</name>
<dbReference type="PROSITE" id="PS51193">
    <property type="entry name" value="HELICASE_ATP_BIND_2"/>
    <property type="match status" value="1"/>
</dbReference>
<dbReference type="HAMAP" id="MF_02206">
    <property type="entry name" value="DinG_exonucl"/>
    <property type="match status" value="1"/>
</dbReference>
<dbReference type="InterPro" id="IPR006555">
    <property type="entry name" value="ATP-dep_Helicase_C"/>
</dbReference>
<evidence type="ECO:0000256" key="2">
    <source>
        <dbReference type="ARBA" id="ARBA00022741"/>
    </source>
</evidence>
<accession>A0ABS1TTV6</accession>
<keyword evidence="5 6" id="KW-0067">ATP-binding</keyword>
<comment type="caution">
    <text evidence="9">The sequence shown here is derived from an EMBL/GenBank/DDBJ whole genome shotgun (WGS) entry which is preliminary data.</text>
</comment>
<dbReference type="CDD" id="cd06127">
    <property type="entry name" value="DEDDh"/>
    <property type="match status" value="1"/>
</dbReference>
<dbReference type="EMBL" id="JAESWB010000278">
    <property type="protein sequence ID" value="MBL4954164.1"/>
    <property type="molecule type" value="Genomic_DNA"/>
</dbReference>
<comment type="similarity">
    <text evidence="6 7">Belongs to the helicase family. DinG subfamily. Type 2 sub-subfamily.</text>
</comment>
<proteinExistence type="inferred from homology"/>
<dbReference type="Gene3D" id="3.30.420.10">
    <property type="entry name" value="Ribonuclease H-like superfamily/Ribonuclease H"/>
    <property type="match status" value="1"/>
</dbReference>
<dbReference type="PANTHER" id="PTHR11472">
    <property type="entry name" value="DNA REPAIR DEAD HELICASE RAD3/XP-D SUBFAMILY MEMBER"/>
    <property type="match status" value="1"/>
</dbReference>
<dbReference type="NCBIfam" id="NF005981">
    <property type="entry name" value="PRK08074.1"/>
    <property type="match status" value="1"/>
</dbReference>
<comment type="caution">
    <text evidence="6">Lacks conserved residue(s) required for the propagation of feature annotation.</text>
</comment>
<evidence type="ECO:0000256" key="6">
    <source>
        <dbReference type="HAMAP-Rule" id="MF_02206"/>
    </source>
</evidence>
<dbReference type="NCBIfam" id="TIGR01407">
    <property type="entry name" value="dinG_rel"/>
    <property type="match status" value="1"/>
</dbReference>
<feature type="domain" description="Helicase ATP-binding" evidence="8">
    <location>
        <begin position="249"/>
        <end position="531"/>
    </location>
</feature>
<keyword evidence="9" id="KW-0347">Helicase</keyword>
<keyword evidence="10" id="KW-1185">Reference proteome</keyword>
<keyword evidence="1 6" id="KW-0540">Nuclease</keyword>
<evidence type="ECO:0000313" key="10">
    <source>
        <dbReference type="Proteomes" id="UP000623967"/>
    </source>
</evidence>
<dbReference type="SMART" id="SM00479">
    <property type="entry name" value="EXOIII"/>
    <property type="match status" value="1"/>
</dbReference>
<dbReference type="Proteomes" id="UP000623967">
    <property type="component" value="Unassembled WGS sequence"/>
</dbReference>
<dbReference type="SUPFAM" id="SSF53098">
    <property type="entry name" value="Ribonuclease H-like"/>
    <property type="match status" value="1"/>
</dbReference>
<dbReference type="InterPro" id="IPR012337">
    <property type="entry name" value="RNaseH-like_sf"/>
</dbReference>
<dbReference type="SMART" id="SM00491">
    <property type="entry name" value="HELICc2"/>
    <property type="match status" value="1"/>
</dbReference>
<dbReference type="RefSeq" id="WP_202655417.1">
    <property type="nucleotide sequence ID" value="NZ_JAESWB010000278.1"/>
</dbReference>
<dbReference type="Pfam" id="PF13307">
    <property type="entry name" value="Helicase_C_2"/>
    <property type="match status" value="1"/>
</dbReference>
<protein>
    <recommendedName>
        <fullName evidence="6 7">3'-5' exonuclease DinG</fullName>
        <ecNumber evidence="6 7">3.1.-.-</ecNumber>
    </recommendedName>
</protein>
<dbReference type="InterPro" id="IPR006054">
    <property type="entry name" value="DnaQ"/>
</dbReference>
<dbReference type="InterPro" id="IPR013520">
    <property type="entry name" value="Ribonucl_H"/>
</dbReference>
<keyword evidence="4 6" id="KW-0269">Exonuclease</keyword>
<gene>
    <name evidence="6 7 9" type="primary">dinG</name>
    <name evidence="9" type="ORF">JK635_18515</name>
</gene>
<keyword evidence="3 6" id="KW-0378">Hydrolase</keyword>
<sequence>MFNKFVVIDLETTGNIPKKGDKIIQFAAVVIENGMITEQYSSLINPQKAIPVFIEELTGINDEMVINAPIFSEIAPKVISLLDGAYFVAHNVLFDLSFLQEELINANYEGFYGPVLDTVELARILYPTADGYKLSDLAEQENLRHDRPHQADSDAEVTAELLLIFLNRLMTLPRHTLKQLVPLAGGLKSDLQQLLDEMLDPLEGTEITLPQHIEIFKGIALKKTSPQPDFPVASRNTSYPENDEDKINILHKGFKSFEKRIGQFQMMDAVYNAFLTDRHLLIEAGTGVGKSLGYLLPAAYFSQQCKRPIVISTFTIPLQEQLLRKEIPFLNKLLPFNIQAALLKGRSHYLNLEKFHQTLLDENDNYDTTLTKMQILVWLTETETGDKDELNLSSGGQLFWDKVRNGQAVYETNSDWLEKDFFLKAKRDAATADLIITNHSLLLSDMTGKGPSLPRYDYAIIDEGHHLEKSATQFLGASLDYLSIRLFIGKFGTYDQSQLFYQMEEIVNRLAADKEIAVVPPFELNQLVLDLMYEIDEFFKLLVLYANTRLAAGQRLYRAKVPYFRFNNEKEGKAVSHSAERIAFLLKDLEQAIKERLEWIISEGMVLTSTQLNKLEEIQLFLTELADLRETVVACFLSESNHVKWIEIDSRSPQNITTFIAQPATVADKLKENLFNAKKAVIVTSASLTVNHSFQYILKGLGLDPVLTETVLIPSPFDYKKQVQLLIPEDLPEINTVTLDEFVISLAEQIISIAEAARGRMLILFTSYDMLKKTYELIKESGFLDDYVLMAQGISSGSPARLTRNFKRYDKAILLGTNSFWEGIDIPGEDLSCLCIVRLPFSSPEEPLTEAKSKLILERGGNPFIEYALPEAVLRFKQGFGRLIRTENDKGIIVVFDKRIITTKYGNSFFESIPPVSVRKGPVNELVQIIHTWI</sequence>
<dbReference type="InterPro" id="IPR027417">
    <property type="entry name" value="P-loop_NTPase"/>
</dbReference>
<evidence type="ECO:0000256" key="3">
    <source>
        <dbReference type="ARBA" id="ARBA00022801"/>
    </source>
</evidence>
<evidence type="ECO:0000256" key="1">
    <source>
        <dbReference type="ARBA" id="ARBA00022722"/>
    </source>
</evidence>
<evidence type="ECO:0000313" key="9">
    <source>
        <dbReference type="EMBL" id="MBL4954164.1"/>
    </source>
</evidence>
<dbReference type="Gene3D" id="3.40.50.300">
    <property type="entry name" value="P-loop containing nucleotide triphosphate hydrolases"/>
    <property type="match status" value="2"/>
</dbReference>
<dbReference type="Pfam" id="PF00929">
    <property type="entry name" value="RNase_T"/>
    <property type="match status" value="1"/>
</dbReference>
<dbReference type="PANTHER" id="PTHR11472:SF34">
    <property type="entry name" value="REGULATOR OF TELOMERE ELONGATION HELICASE 1"/>
    <property type="match status" value="1"/>
</dbReference>
<evidence type="ECO:0000256" key="5">
    <source>
        <dbReference type="ARBA" id="ARBA00022840"/>
    </source>
</evidence>
<dbReference type="InterPro" id="IPR036397">
    <property type="entry name" value="RNaseH_sf"/>
</dbReference>
<dbReference type="SUPFAM" id="SSF52540">
    <property type="entry name" value="P-loop containing nucleoside triphosphate hydrolases"/>
    <property type="match status" value="1"/>
</dbReference>
<feature type="binding site" evidence="6">
    <location>
        <begin position="284"/>
        <end position="291"/>
    </location>
    <ligand>
        <name>ATP</name>
        <dbReference type="ChEBI" id="CHEBI:30616"/>
    </ligand>
</feature>
<comment type="function">
    <text evidence="6 7">3'-5' exonuclease.</text>
</comment>
<dbReference type="GO" id="GO:0004386">
    <property type="term" value="F:helicase activity"/>
    <property type="evidence" value="ECO:0007669"/>
    <property type="project" value="UniProtKB-KW"/>
</dbReference>
<reference evidence="9 10" key="1">
    <citation type="submission" date="2021-01" db="EMBL/GenBank/DDBJ databases">
        <title>Genome public.</title>
        <authorList>
            <person name="Liu C."/>
            <person name="Sun Q."/>
        </authorList>
    </citation>
    <scope>NUCLEOTIDE SEQUENCE [LARGE SCALE GENOMIC DNA]</scope>
    <source>
        <strain evidence="9 10">YIM B02564</strain>
    </source>
</reference>
<evidence type="ECO:0000256" key="4">
    <source>
        <dbReference type="ARBA" id="ARBA00022839"/>
    </source>
</evidence>
<dbReference type="InterPro" id="IPR006310">
    <property type="entry name" value="DinG"/>
</dbReference>
<evidence type="ECO:0000259" key="8">
    <source>
        <dbReference type="PROSITE" id="PS51193"/>
    </source>
</evidence>
<dbReference type="InterPro" id="IPR014013">
    <property type="entry name" value="Helic_SF1/SF2_ATP-bd_DinG/Rad3"/>
</dbReference>
<organism evidence="9 10">
    <name type="scientific">Neobacillus paridis</name>
    <dbReference type="NCBI Taxonomy" id="2803862"/>
    <lineage>
        <taxon>Bacteria</taxon>
        <taxon>Bacillati</taxon>
        <taxon>Bacillota</taxon>
        <taxon>Bacilli</taxon>
        <taxon>Bacillales</taxon>
        <taxon>Bacillaceae</taxon>
        <taxon>Neobacillus</taxon>
    </lineage>
</organism>
<keyword evidence="2 6" id="KW-0547">Nucleotide-binding</keyword>
<dbReference type="EC" id="3.1.-.-" evidence="6 7"/>
<evidence type="ECO:0000256" key="7">
    <source>
        <dbReference type="RuleBase" id="RU364106"/>
    </source>
</evidence>
<dbReference type="NCBIfam" id="TIGR00573">
    <property type="entry name" value="dnaq"/>
    <property type="match status" value="1"/>
</dbReference>
<dbReference type="InterPro" id="IPR045028">
    <property type="entry name" value="DinG/Rad3-like"/>
</dbReference>